<dbReference type="PRINTS" id="PR00334">
    <property type="entry name" value="KININOGEN"/>
</dbReference>
<dbReference type="EMBL" id="AXCM01007401">
    <property type="status" value="NOT_ANNOTATED_CDS"/>
    <property type="molecule type" value="Genomic_DNA"/>
</dbReference>
<feature type="compositionally biased region" description="Basic and acidic residues" evidence="1">
    <location>
        <begin position="185"/>
        <end position="207"/>
    </location>
</feature>
<dbReference type="EnsemblMetazoa" id="ACUA005453-RA">
    <property type="protein sequence ID" value="ACUA005453-PA"/>
    <property type="gene ID" value="ACUA005453"/>
</dbReference>
<feature type="compositionally biased region" description="Basic residues" evidence="1">
    <location>
        <begin position="228"/>
        <end position="242"/>
    </location>
</feature>
<reference evidence="2" key="2">
    <citation type="submission" date="2020-05" db="UniProtKB">
        <authorList>
            <consortium name="EnsemblMetazoa"/>
        </authorList>
    </citation>
    <scope>IDENTIFICATION</scope>
    <source>
        <strain evidence="2">A-37</strain>
    </source>
</reference>
<feature type="compositionally biased region" description="Gly residues" evidence="1">
    <location>
        <begin position="63"/>
        <end position="84"/>
    </location>
</feature>
<feature type="region of interest" description="Disordered" evidence="1">
    <location>
        <begin position="48"/>
        <end position="86"/>
    </location>
</feature>
<sequence length="242" mass="24228">MFGASTATLPGASKELDPPLHTTGPVSILVLTVVLSVEAQGRHGEYGIGQVNDGHQGRPVDGGQLGGGHQGGPVGGGPAGGCPHGCGSQPGLQGGFGGQHNGGHPGSPMFVDVPVGGVPLGGSHFGDGHQAVPLFIGATPLGVGLHDGGQRTGFQGGYNRQHVGGNGDGPRVEGSPLGGGHVHGGGHDHHQGFGHDHGQRIEHDHQQGFRHNHGFGNGGFGHDGHSHGQGHSHGHGYRTHGY</sequence>
<feature type="region of interest" description="Disordered" evidence="1">
    <location>
        <begin position="1"/>
        <end position="22"/>
    </location>
</feature>
<evidence type="ECO:0000256" key="1">
    <source>
        <dbReference type="SAM" id="MobiDB-lite"/>
    </source>
</evidence>
<feature type="region of interest" description="Disordered" evidence="1">
    <location>
        <begin position="160"/>
        <end position="242"/>
    </location>
</feature>
<organism evidence="2 3">
    <name type="scientific">Anopheles culicifacies</name>
    <dbReference type="NCBI Taxonomy" id="139723"/>
    <lineage>
        <taxon>Eukaryota</taxon>
        <taxon>Metazoa</taxon>
        <taxon>Ecdysozoa</taxon>
        <taxon>Arthropoda</taxon>
        <taxon>Hexapoda</taxon>
        <taxon>Insecta</taxon>
        <taxon>Pterygota</taxon>
        <taxon>Neoptera</taxon>
        <taxon>Endopterygota</taxon>
        <taxon>Diptera</taxon>
        <taxon>Nematocera</taxon>
        <taxon>Culicoidea</taxon>
        <taxon>Culicidae</taxon>
        <taxon>Anophelinae</taxon>
        <taxon>Anopheles</taxon>
        <taxon>culicifacies species complex</taxon>
    </lineage>
</organism>
<dbReference type="VEuPathDB" id="VectorBase:ACUA005453"/>
<keyword evidence="3" id="KW-1185">Reference proteome</keyword>
<dbReference type="Proteomes" id="UP000075883">
    <property type="component" value="Unassembled WGS sequence"/>
</dbReference>
<proteinExistence type="predicted"/>
<dbReference type="AlphaFoldDB" id="A0A182LZ42"/>
<accession>A0A182LZ42</accession>
<evidence type="ECO:0000313" key="2">
    <source>
        <dbReference type="EnsemblMetazoa" id="ACUA005453-PA"/>
    </source>
</evidence>
<name>A0A182LZ42_9DIPT</name>
<protein>
    <submittedName>
        <fullName evidence="2">Uncharacterized protein</fullName>
    </submittedName>
</protein>
<reference evidence="3" key="1">
    <citation type="submission" date="2013-09" db="EMBL/GenBank/DDBJ databases">
        <title>The Genome Sequence of Anopheles culicifacies species A.</title>
        <authorList>
            <consortium name="The Broad Institute Genomics Platform"/>
            <person name="Neafsey D.E."/>
            <person name="Besansky N."/>
            <person name="Howell P."/>
            <person name="Walton C."/>
            <person name="Young S.K."/>
            <person name="Zeng Q."/>
            <person name="Gargeya S."/>
            <person name="Fitzgerald M."/>
            <person name="Haas B."/>
            <person name="Abouelleil A."/>
            <person name="Allen A.W."/>
            <person name="Alvarado L."/>
            <person name="Arachchi H.M."/>
            <person name="Berlin A.M."/>
            <person name="Chapman S.B."/>
            <person name="Gainer-Dewar J."/>
            <person name="Goldberg J."/>
            <person name="Griggs A."/>
            <person name="Gujja S."/>
            <person name="Hansen M."/>
            <person name="Howarth C."/>
            <person name="Imamovic A."/>
            <person name="Ireland A."/>
            <person name="Larimer J."/>
            <person name="McCowan C."/>
            <person name="Murphy C."/>
            <person name="Pearson M."/>
            <person name="Poon T.W."/>
            <person name="Priest M."/>
            <person name="Roberts A."/>
            <person name="Saif S."/>
            <person name="Shea T."/>
            <person name="Sisk P."/>
            <person name="Sykes S."/>
            <person name="Wortman J."/>
            <person name="Nusbaum C."/>
            <person name="Birren B."/>
        </authorList>
    </citation>
    <scope>NUCLEOTIDE SEQUENCE [LARGE SCALE GENOMIC DNA]</scope>
    <source>
        <strain evidence="3">A-37</strain>
    </source>
</reference>
<evidence type="ECO:0000313" key="3">
    <source>
        <dbReference type="Proteomes" id="UP000075883"/>
    </source>
</evidence>
<dbReference type="InterPro" id="IPR002395">
    <property type="entry name" value="Kininogen"/>
</dbReference>